<dbReference type="Proteomes" id="UP000067698">
    <property type="component" value="Chromosome"/>
</dbReference>
<dbReference type="KEGG" id="aui:APT62_09190"/>
<accession>A0A0U4PCH0</accession>
<dbReference type="InterPro" id="IPR029039">
    <property type="entry name" value="Flavoprotein-like_sf"/>
</dbReference>
<dbReference type="OrthoDB" id="350535at2"/>
<protein>
    <submittedName>
        <fullName evidence="2">Class Ib ribonucleoside-diphosphate reductase assembly flavoprotein NrdI</fullName>
    </submittedName>
    <submittedName>
        <fullName evidence="1">Ribonucleotide reduction protein NrdI</fullName>
    </submittedName>
</protein>
<dbReference type="Proteomes" id="UP000595091">
    <property type="component" value="Chromosome"/>
</dbReference>
<gene>
    <name evidence="2" type="primary">nrdI</name>
    <name evidence="1" type="ORF">AWM74_04945</name>
    <name evidence="2" type="ORF">IMX20_00375</name>
</gene>
<dbReference type="SUPFAM" id="SSF52218">
    <property type="entry name" value="Flavoproteins"/>
    <property type="match status" value="1"/>
</dbReference>
<dbReference type="PIRSF" id="PIRSF005087">
    <property type="entry name" value="NrdI"/>
    <property type="match status" value="1"/>
</dbReference>
<reference evidence="1 3" key="1">
    <citation type="journal article" date="2016" name="Genome Announc.">
        <title>Complete Genome Sequences of Aerococcus christensenii CCUG 28831T, Aerococcus sanguinicola CCUG 43001T, Aerococcus urinae CCUG 36881T, Aerococcus urinaeequi CCUG 28094T, Aerococcus urinaehominis CCUG 42038 BT, and Aerococcus viridans CCUG 4311T.</title>
        <authorList>
            <person name="Carkaci D."/>
            <person name="Dargis R."/>
            <person name="Nielsen X.C."/>
            <person name="Skovgaard O."/>
            <person name="Fuursted K."/>
            <person name="Christensen J.J."/>
        </authorList>
    </citation>
    <scope>NUCLEOTIDE SEQUENCE [LARGE SCALE GENOMIC DNA]</scope>
    <source>
        <strain evidence="1 3">CCUG28094</strain>
    </source>
</reference>
<dbReference type="GeneID" id="92866897"/>
<reference evidence="2 4" key="3">
    <citation type="submission" date="2020-10" db="EMBL/GenBank/DDBJ databases">
        <title>Plasmid carrying two tetracycline resistance determinant.</title>
        <authorList>
            <person name="Yang Q."/>
        </authorList>
    </citation>
    <scope>NUCLEOTIDE SEQUENCE [LARGE SCALE GENOMIC DNA]</scope>
    <source>
        <strain evidence="2 4">T43</strain>
    </source>
</reference>
<dbReference type="RefSeq" id="WP_016896485.1">
    <property type="nucleotide sequence ID" value="NZ_CANSXX010000017.1"/>
</dbReference>
<proteinExistence type="predicted"/>
<evidence type="ECO:0000313" key="1">
    <source>
        <dbReference type="EMBL" id="AMB97615.1"/>
    </source>
</evidence>
<dbReference type="PANTHER" id="PTHR37297:SF1">
    <property type="entry name" value="PROTEIN NRDI"/>
    <property type="match status" value="1"/>
</dbReference>
<dbReference type="AlphaFoldDB" id="A0A0U4PCH0"/>
<dbReference type="NCBIfam" id="TIGR00333">
    <property type="entry name" value="nrdI"/>
    <property type="match status" value="1"/>
</dbReference>
<dbReference type="Gene3D" id="3.40.50.360">
    <property type="match status" value="1"/>
</dbReference>
<dbReference type="InterPro" id="IPR004465">
    <property type="entry name" value="RNR_NrdI"/>
</dbReference>
<dbReference type="PANTHER" id="PTHR37297">
    <property type="entry name" value="PROTEIN NRDI"/>
    <property type="match status" value="1"/>
</dbReference>
<sequence>MASIVYYSLTGQTRRFINKVQGFDTYEISSAVAPVTMTEPFIMVIPSYESHVYGDVIETAEEFLEWADNAKLCKGFFGGGNRNFAQLFCVTVKELSAEFDIPVLHGFEFQGSAYDVAKLTEELEKIDRYQEIKN</sequence>
<reference evidence="3" key="2">
    <citation type="submission" date="2016-01" db="EMBL/GenBank/DDBJ databases">
        <title>Six Aerococcus type strain genome sequencing and assembly using PacBio and Illumina Hiseq.</title>
        <authorList>
            <person name="Carkaci D."/>
            <person name="Dargis R."/>
            <person name="Nielsen X.C."/>
            <person name="Skovgaard O."/>
            <person name="Fuursted K."/>
            <person name="Christensen J.J."/>
        </authorList>
    </citation>
    <scope>NUCLEOTIDE SEQUENCE [LARGE SCALE GENOMIC DNA]</scope>
    <source>
        <strain evidence="3">CCUG28094</strain>
    </source>
</reference>
<name>A0A0U4PCH0_9LACT</name>
<evidence type="ECO:0000313" key="2">
    <source>
        <dbReference type="EMBL" id="QOQ79222.1"/>
    </source>
</evidence>
<organism evidence="1 3">
    <name type="scientific">Aerococcus urinaeequi</name>
    <dbReference type="NCBI Taxonomy" id="51665"/>
    <lineage>
        <taxon>Bacteria</taxon>
        <taxon>Bacillati</taxon>
        <taxon>Bacillota</taxon>
        <taxon>Bacilli</taxon>
        <taxon>Lactobacillales</taxon>
        <taxon>Aerococcaceae</taxon>
        <taxon>Aerococcus</taxon>
    </lineage>
</organism>
<evidence type="ECO:0000313" key="4">
    <source>
        <dbReference type="Proteomes" id="UP000595091"/>
    </source>
</evidence>
<evidence type="ECO:0000313" key="3">
    <source>
        <dbReference type="Proteomes" id="UP000067698"/>
    </source>
</evidence>
<dbReference type="GO" id="GO:0010181">
    <property type="term" value="F:FMN binding"/>
    <property type="evidence" value="ECO:0007669"/>
    <property type="project" value="InterPro"/>
</dbReference>
<dbReference type="Pfam" id="PF07972">
    <property type="entry name" value="Flavodoxin_NdrI"/>
    <property type="match status" value="1"/>
</dbReference>
<dbReference type="EMBL" id="CP063065">
    <property type="protein sequence ID" value="QOQ79222.1"/>
    <property type="molecule type" value="Genomic_DNA"/>
</dbReference>
<dbReference type="EMBL" id="CP014162">
    <property type="protein sequence ID" value="AMB97615.1"/>
    <property type="molecule type" value="Genomic_DNA"/>
</dbReference>